<dbReference type="Proteomes" id="UP000051841">
    <property type="component" value="Unassembled WGS sequence"/>
</dbReference>
<dbReference type="EMBL" id="JQBL01000003">
    <property type="protein sequence ID" value="KRN51091.1"/>
    <property type="molecule type" value="Genomic_DNA"/>
</dbReference>
<dbReference type="RefSeq" id="WP_031588613.1">
    <property type="nucleotide sequence ID" value="NZ_JNKN01000004.1"/>
</dbReference>
<keyword evidence="3" id="KW-1185">Reference proteome</keyword>
<gene>
    <name evidence="2" type="ORF">IV49_GL001167</name>
</gene>
<dbReference type="Pfam" id="PF10544">
    <property type="entry name" value="T5orf172"/>
    <property type="match status" value="1"/>
</dbReference>
<evidence type="ECO:0000259" key="1">
    <source>
        <dbReference type="SMART" id="SM00974"/>
    </source>
</evidence>
<feature type="domain" description="Bacteriophage T5 Orf172 DNA-binding" evidence="1">
    <location>
        <begin position="17"/>
        <end position="106"/>
    </location>
</feature>
<evidence type="ECO:0000313" key="3">
    <source>
        <dbReference type="Proteomes" id="UP000051841"/>
    </source>
</evidence>
<protein>
    <recommendedName>
        <fullName evidence="1">Bacteriophage T5 Orf172 DNA-binding domain-containing protein</fullName>
    </recommendedName>
</protein>
<reference evidence="2 3" key="1">
    <citation type="journal article" date="2015" name="Genome Announc.">
        <title>Expanding the biotechnology potential of lactobacilli through comparative genomics of 213 strains and associated genera.</title>
        <authorList>
            <person name="Sun Z."/>
            <person name="Harris H.M."/>
            <person name="McCann A."/>
            <person name="Guo C."/>
            <person name="Argimon S."/>
            <person name="Zhang W."/>
            <person name="Yang X."/>
            <person name="Jeffery I.B."/>
            <person name="Cooney J.C."/>
            <person name="Kagawa T.F."/>
            <person name="Liu W."/>
            <person name="Song Y."/>
            <person name="Salvetti E."/>
            <person name="Wrobel A."/>
            <person name="Rasinkangas P."/>
            <person name="Parkhill J."/>
            <person name="Rea M.C."/>
            <person name="O'Sullivan O."/>
            <person name="Ritari J."/>
            <person name="Douillard F.P."/>
            <person name="Paul Ross R."/>
            <person name="Yang R."/>
            <person name="Briner A.E."/>
            <person name="Felis G.E."/>
            <person name="de Vos W.M."/>
            <person name="Barrangou R."/>
            <person name="Klaenhammer T.R."/>
            <person name="Caufield P.W."/>
            <person name="Cui Y."/>
            <person name="Zhang H."/>
            <person name="O'Toole P.W."/>
        </authorList>
    </citation>
    <scope>NUCLEOTIDE SEQUENCE [LARGE SCALE GENOMIC DNA]</scope>
    <source>
        <strain evidence="2 3">DSM 20405</strain>
    </source>
</reference>
<dbReference type="InterPro" id="IPR018306">
    <property type="entry name" value="Phage_T5_Orf172_DNA-bd"/>
</dbReference>
<evidence type="ECO:0000313" key="2">
    <source>
        <dbReference type="EMBL" id="KRN51091.1"/>
    </source>
</evidence>
<dbReference type="PATRIC" id="fig|1410657.5.peg.1208"/>
<organism evidence="2 3">
    <name type="scientific">Kandleria vitulina DSM 20405</name>
    <dbReference type="NCBI Taxonomy" id="1410657"/>
    <lineage>
        <taxon>Bacteria</taxon>
        <taxon>Bacillati</taxon>
        <taxon>Bacillota</taxon>
        <taxon>Erysipelotrichia</taxon>
        <taxon>Erysipelotrichales</taxon>
        <taxon>Coprobacillaceae</taxon>
        <taxon>Kandleria</taxon>
    </lineage>
</organism>
<accession>A0A0R2HDJ0</accession>
<dbReference type="SMART" id="SM00974">
    <property type="entry name" value="T5orf172"/>
    <property type="match status" value="1"/>
</dbReference>
<name>A0A0R2HDJ0_9FIRM</name>
<proteinExistence type="predicted"/>
<comment type="caution">
    <text evidence="2">The sequence shown here is derived from an EMBL/GenBank/DDBJ whole genome shotgun (WGS) entry which is preliminary data.</text>
</comment>
<sequence>MTNKEESVGYIYILTNPSFPEYVKIGYAKNVNQRLKQLNRSASVPYAFRAYAVYEVTHKLTDKKLHMLIDTLDPDLRTIETFDGKKRTKEFYEMTKEKAYLILQAIAEISGTEDRLHLVNPTATEIQDEEKAEEAKKESKRAPFRFSLVNIKPGEKVVYIDDPSITPEVVDDRHIEWKGKTTSLSALAQELRSLKGINSPVQGPACFSYNGEILDNLRTRLEEESRGYVRK</sequence>
<dbReference type="AlphaFoldDB" id="A0A0R2HDJ0"/>